<gene>
    <name evidence="2" type="ORF">BD324DRAFT_680827</name>
</gene>
<feature type="compositionally biased region" description="Basic and acidic residues" evidence="1">
    <location>
        <begin position="987"/>
        <end position="999"/>
    </location>
</feature>
<proteinExistence type="predicted"/>
<feature type="region of interest" description="Disordered" evidence="1">
    <location>
        <begin position="56"/>
        <end position="81"/>
    </location>
</feature>
<dbReference type="InParanoid" id="A0A1Y1UK92"/>
<dbReference type="GeneID" id="33560906"/>
<sequence length="1021" mass="116681">MYPARARLKVSGQMSGCRRCCPSRVQARQASSATQEALQEQEDPLVEPVWVQAGPSRRGRYPRFSRSNNYSDDASNTRGQASSFAEYPTVRRPQLHSRGAISRARNRSLRDYLDRLAWEEMGRTKDFLKRHPTVAGPSFDSLSRLDTHTIVHHCIRTGRPWMAVELMIAAIDFGLAQEPKRKGRFSSRTLSLLFSECAARLQAGIPPVLPRPDDVPDSQADVDPTPVDFISHYSRIIGSIKRARSIQKLQNLLALLGRLQDLRHHRPIEVYEALISSCVELARPDLAAGVYVGMVEEWIMEGRIAIGAQIEHFYDGGGPPEQGRHELELASDLLKTWWQGIRSWSLPGEVLSPHGRIDLWHPRKLALSEKMRNFPLPNPTSPPTLVPAPAENLLEMIVSNLHLDPDIVSYEEFAISMRACATLANTIHSRTLPLLSKGTLMRALGRTPFMPKVYPEGIDPRSLSARDEWAYTAYTHIHLALQSLCWRPPISSVSLERTRQIQQAATQEGGVTPTKPSVIALYGMAPLSIPACRALLKYGFRRLKDLSAAKPLLRYVSSRFARPRLSGIITDLFYHAVGTSDEKLMHETKELVFSTPESHRLTGGQQPAQGTNPDSVTAKEDVFVDTIKRSTAADVAKIGSTMSLDEPQERFIILFVYYVRTHQPERIRQLVHELIPSLGKEEADIVRRRRERGQKDPYLRPRLYKKMLWALRMVRETRLAQQVFHEALQADRFWKQRHGLWGEDRDDHRILIHTYTAMLDVWRDVALFSKRERHVRRRPDISGLERFSGPYGYDYLPVPRQPTRMILHIYGLARSSWLEAAWDPETGVIHRDRARGIAPDALLLSTMVDACGARWGLDLRSNKFISPRGRQAFDVSPRVRQEIRNFIIDMEQFGLEIPRILRLRAMDPAEAARQRDMLNKIPGRRDFKNMKRRMKHRETQDVKGRIIQTTTREEKSLRDKDMAAELWSWQTRGGGRMSSQAAQRSQSKWEKDQSRRQSLEDSGPIELSQEDYSRWSLGSSD</sequence>
<dbReference type="RefSeq" id="XP_021871944.1">
    <property type="nucleotide sequence ID" value="XM_022019097.1"/>
</dbReference>
<feature type="region of interest" description="Disordered" evidence="1">
    <location>
        <begin position="968"/>
        <end position="1021"/>
    </location>
</feature>
<feature type="compositionally biased region" description="Polar residues" evidence="1">
    <location>
        <begin position="65"/>
        <end position="81"/>
    </location>
</feature>
<evidence type="ECO:0008006" key="4">
    <source>
        <dbReference type="Google" id="ProtNLM"/>
    </source>
</evidence>
<dbReference type="Proteomes" id="UP000193218">
    <property type="component" value="Unassembled WGS sequence"/>
</dbReference>
<dbReference type="STRING" id="4999.A0A1Y1UK92"/>
<keyword evidence="3" id="KW-1185">Reference proteome</keyword>
<accession>A0A1Y1UK92</accession>
<name>A0A1Y1UK92_9TREE</name>
<dbReference type="EMBL" id="NBSH01000005">
    <property type="protein sequence ID" value="ORX37957.1"/>
    <property type="molecule type" value="Genomic_DNA"/>
</dbReference>
<evidence type="ECO:0000313" key="2">
    <source>
        <dbReference type="EMBL" id="ORX37957.1"/>
    </source>
</evidence>
<dbReference type="OrthoDB" id="2554293at2759"/>
<evidence type="ECO:0000256" key="1">
    <source>
        <dbReference type="SAM" id="MobiDB-lite"/>
    </source>
</evidence>
<evidence type="ECO:0000313" key="3">
    <source>
        <dbReference type="Proteomes" id="UP000193218"/>
    </source>
</evidence>
<organism evidence="2 3">
    <name type="scientific">Kockovaella imperatae</name>
    <dbReference type="NCBI Taxonomy" id="4999"/>
    <lineage>
        <taxon>Eukaryota</taxon>
        <taxon>Fungi</taxon>
        <taxon>Dikarya</taxon>
        <taxon>Basidiomycota</taxon>
        <taxon>Agaricomycotina</taxon>
        <taxon>Tremellomycetes</taxon>
        <taxon>Tremellales</taxon>
        <taxon>Cuniculitremaceae</taxon>
        <taxon>Kockovaella</taxon>
    </lineage>
</organism>
<reference evidence="2 3" key="1">
    <citation type="submission" date="2017-03" db="EMBL/GenBank/DDBJ databases">
        <title>Widespread Adenine N6-methylation of Active Genes in Fungi.</title>
        <authorList>
            <consortium name="DOE Joint Genome Institute"/>
            <person name="Mondo S.J."/>
            <person name="Dannebaum R.O."/>
            <person name="Kuo R.C."/>
            <person name="Louie K.B."/>
            <person name="Bewick A.J."/>
            <person name="Labutti K."/>
            <person name="Haridas S."/>
            <person name="Kuo A."/>
            <person name="Salamov A."/>
            <person name="Ahrendt S.R."/>
            <person name="Lau R."/>
            <person name="Bowen B.P."/>
            <person name="Lipzen A."/>
            <person name="Sullivan W."/>
            <person name="Andreopoulos W.B."/>
            <person name="Clum A."/>
            <person name="Lindquist E."/>
            <person name="Daum C."/>
            <person name="Northen T.R."/>
            <person name="Ramamoorthy G."/>
            <person name="Schmitz R.J."/>
            <person name="Gryganskyi A."/>
            <person name="Culley D."/>
            <person name="Magnuson J."/>
            <person name="James T.Y."/>
            <person name="O'Malley M.A."/>
            <person name="Stajich J.E."/>
            <person name="Spatafora J.W."/>
            <person name="Visel A."/>
            <person name="Grigoriev I.V."/>
        </authorList>
    </citation>
    <scope>NUCLEOTIDE SEQUENCE [LARGE SCALE GENOMIC DNA]</scope>
    <source>
        <strain evidence="2 3">NRRL Y-17943</strain>
    </source>
</reference>
<dbReference type="AlphaFoldDB" id="A0A1Y1UK92"/>
<comment type="caution">
    <text evidence="2">The sequence shown here is derived from an EMBL/GenBank/DDBJ whole genome shotgun (WGS) entry which is preliminary data.</text>
</comment>
<protein>
    <recommendedName>
        <fullName evidence="4">Mitochondrial ATPase expression-domain-containing protein</fullName>
    </recommendedName>
</protein>